<evidence type="ECO:0000313" key="9">
    <source>
        <dbReference type="Proteomes" id="UP000318590"/>
    </source>
</evidence>
<name>A0A547Q5C3_9RHOB</name>
<feature type="binding site" evidence="7">
    <location>
        <begin position="87"/>
        <end position="88"/>
    </location>
    <ligand>
        <name>(2S)-2-hydroxy-3-oxobutyl phosphate</name>
        <dbReference type="ChEBI" id="CHEBI:58830"/>
    </ligand>
</feature>
<dbReference type="NCBIfam" id="TIGR00114">
    <property type="entry name" value="lumazine-synth"/>
    <property type="match status" value="1"/>
</dbReference>
<dbReference type="Pfam" id="PF00885">
    <property type="entry name" value="DMRL_synthase"/>
    <property type="match status" value="1"/>
</dbReference>
<dbReference type="AlphaFoldDB" id="A0A547Q5C3"/>
<dbReference type="Gene3D" id="3.40.50.960">
    <property type="entry name" value="Lumazine/riboflavin synthase"/>
    <property type="match status" value="1"/>
</dbReference>
<dbReference type="EMBL" id="VFSV01000011">
    <property type="protein sequence ID" value="TRD21590.1"/>
    <property type="molecule type" value="Genomic_DNA"/>
</dbReference>
<evidence type="ECO:0000256" key="2">
    <source>
        <dbReference type="ARBA" id="ARBA00007424"/>
    </source>
</evidence>
<proteinExistence type="inferred from homology"/>
<keyword evidence="9" id="KW-1185">Reference proteome</keyword>
<dbReference type="Proteomes" id="UP000318590">
    <property type="component" value="Unassembled WGS sequence"/>
</dbReference>
<evidence type="ECO:0000256" key="7">
    <source>
        <dbReference type="HAMAP-Rule" id="MF_00178"/>
    </source>
</evidence>
<protein>
    <recommendedName>
        <fullName evidence="3 7">6,7-dimethyl-8-ribityllumazine synthase</fullName>
        <shortName evidence="7">DMRL synthase</shortName>
        <shortName evidence="7">LS</shortName>
        <shortName evidence="7">Lumazine synthase</shortName>
        <ecNumber evidence="3 7">2.5.1.78</ecNumber>
    </recommendedName>
</protein>
<dbReference type="InterPro" id="IPR002180">
    <property type="entry name" value="LS/RS"/>
</dbReference>
<dbReference type="UniPathway" id="UPA00275">
    <property type="reaction ID" value="UER00404"/>
</dbReference>
<dbReference type="InterPro" id="IPR034964">
    <property type="entry name" value="LS"/>
</dbReference>
<organism evidence="8 9">
    <name type="scientific">Palleronia caenipelagi</name>
    <dbReference type="NCBI Taxonomy" id="2489174"/>
    <lineage>
        <taxon>Bacteria</taxon>
        <taxon>Pseudomonadati</taxon>
        <taxon>Pseudomonadota</taxon>
        <taxon>Alphaproteobacteria</taxon>
        <taxon>Rhodobacterales</taxon>
        <taxon>Roseobacteraceae</taxon>
        <taxon>Palleronia</taxon>
    </lineage>
</organism>
<accession>A0A547Q5C3</accession>
<keyword evidence="4 7" id="KW-0686">Riboflavin biosynthesis</keyword>
<comment type="caution">
    <text evidence="8">The sequence shown here is derived from an EMBL/GenBank/DDBJ whole genome shotgun (WGS) entry which is preliminary data.</text>
</comment>
<keyword evidence="5 7" id="KW-0808">Transferase</keyword>
<dbReference type="CDD" id="cd09209">
    <property type="entry name" value="Lumazine_synthase-I"/>
    <property type="match status" value="1"/>
</dbReference>
<dbReference type="NCBIfam" id="NF000814">
    <property type="entry name" value="PRK00061.2-2"/>
    <property type="match status" value="1"/>
</dbReference>
<dbReference type="HAMAP" id="MF_00178">
    <property type="entry name" value="Lumazine_synth"/>
    <property type="match status" value="1"/>
</dbReference>
<dbReference type="SUPFAM" id="SSF52121">
    <property type="entry name" value="Lumazine synthase"/>
    <property type="match status" value="1"/>
</dbReference>
<evidence type="ECO:0000256" key="5">
    <source>
        <dbReference type="ARBA" id="ARBA00022679"/>
    </source>
</evidence>
<feature type="active site" description="Proton donor" evidence="7">
    <location>
        <position position="90"/>
    </location>
</feature>
<feature type="binding site" evidence="7">
    <location>
        <position position="114"/>
    </location>
    <ligand>
        <name>5-amino-6-(D-ribitylamino)uracil</name>
        <dbReference type="ChEBI" id="CHEBI:15934"/>
    </ligand>
</feature>
<dbReference type="GO" id="GO:0005829">
    <property type="term" value="C:cytosol"/>
    <property type="evidence" value="ECO:0007669"/>
    <property type="project" value="TreeGrafter"/>
</dbReference>
<evidence type="ECO:0000256" key="6">
    <source>
        <dbReference type="ARBA" id="ARBA00048785"/>
    </source>
</evidence>
<dbReference type="PANTHER" id="PTHR21058:SF0">
    <property type="entry name" value="6,7-DIMETHYL-8-RIBITYLLUMAZINE SYNTHASE"/>
    <property type="match status" value="1"/>
</dbReference>
<feature type="binding site" evidence="7">
    <location>
        <position position="27"/>
    </location>
    <ligand>
        <name>5-amino-6-(D-ribitylamino)uracil</name>
        <dbReference type="ChEBI" id="CHEBI:15934"/>
    </ligand>
</feature>
<dbReference type="PANTHER" id="PTHR21058">
    <property type="entry name" value="6,7-DIMETHYL-8-RIBITYLLUMAZINE SYNTHASE DMRL SYNTHASE LUMAZINE SYNTHASE"/>
    <property type="match status" value="1"/>
</dbReference>
<feature type="binding site" evidence="7">
    <location>
        <begin position="82"/>
        <end position="84"/>
    </location>
    <ligand>
        <name>5-amino-6-(D-ribitylamino)uracil</name>
        <dbReference type="ChEBI" id="CHEBI:15934"/>
    </ligand>
</feature>
<reference evidence="8 9" key="1">
    <citation type="submission" date="2019-06" db="EMBL/GenBank/DDBJ databases">
        <title>Paenimaribius caenipelagi gen. nov., sp. nov., isolated from a tidal flat.</title>
        <authorList>
            <person name="Yoon J.-H."/>
        </authorList>
    </citation>
    <scope>NUCLEOTIDE SEQUENCE [LARGE SCALE GENOMIC DNA]</scope>
    <source>
        <strain evidence="8 9">JBTF-M29</strain>
    </source>
</reference>
<comment type="pathway">
    <text evidence="1 7">Cofactor biosynthesis; riboflavin biosynthesis; riboflavin from 2-hydroxy-3-oxobutyl phosphate and 5-amino-6-(D-ribitylamino)uracil: step 1/2.</text>
</comment>
<dbReference type="GO" id="GO:0009231">
    <property type="term" value="P:riboflavin biosynthetic process"/>
    <property type="evidence" value="ECO:0007669"/>
    <property type="project" value="UniProtKB-UniRule"/>
</dbReference>
<dbReference type="GO" id="GO:0009349">
    <property type="term" value="C:riboflavin synthase complex"/>
    <property type="evidence" value="ECO:0007669"/>
    <property type="project" value="UniProtKB-UniRule"/>
</dbReference>
<dbReference type="OrthoDB" id="9809709at2"/>
<evidence type="ECO:0000256" key="1">
    <source>
        <dbReference type="ARBA" id="ARBA00004917"/>
    </source>
</evidence>
<dbReference type="RefSeq" id="WP_142834468.1">
    <property type="nucleotide sequence ID" value="NZ_VFSV01000011.1"/>
</dbReference>
<feature type="binding site" evidence="7">
    <location>
        <position position="128"/>
    </location>
    <ligand>
        <name>(2S)-2-hydroxy-3-oxobutyl phosphate</name>
        <dbReference type="ChEBI" id="CHEBI:58830"/>
    </ligand>
</feature>
<evidence type="ECO:0000256" key="3">
    <source>
        <dbReference type="ARBA" id="ARBA00012664"/>
    </source>
</evidence>
<comment type="similarity">
    <text evidence="2 7">Belongs to the DMRL synthase family.</text>
</comment>
<dbReference type="EC" id="2.5.1.78" evidence="3 7"/>
<feature type="binding site" evidence="7">
    <location>
        <begin position="58"/>
        <end position="60"/>
    </location>
    <ligand>
        <name>5-amino-6-(D-ribitylamino)uracil</name>
        <dbReference type="ChEBI" id="CHEBI:15934"/>
    </ligand>
</feature>
<dbReference type="InterPro" id="IPR036467">
    <property type="entry name" value="LS/RS_sf"/>
</dbReference>
<evidence type="ECO:0000313" key="8">
    <source>
        <dbReference type="EMBL" id="TRD21590.1"/>
    </source>
</evidence>
<gene>
    <name evidence="7" type="primary">ribH</name>
    <name evidence="8" type="ORF">FEV53_08920</name>
</gene>
<dbReference type="GO" id="GO:0000906">
    <property type="term" value="F:6,7-dimethyl-8-ribityllumazine synthase activity"/>
    <property type="evidence" value="ECO:0007669"/>
    <property type="project" value="UniProtKB-UniRule"/>
</dbReference>
<comment type="function">
    <text evidence="7">Catalyzes the formation of 6,7-dimethyl-8-ribityllumazine by condensation of 5-amino-6-(D-ribitylamino)uracil with 3,4-dihydroxy-2-butanone 4-phosphate. This is the penultimate step in the biosynthesis of riboflavin.</text>
</comment>
<evidence type="ECO:0000256" key="4">
    <source>
        <dbReference type="ARBA" id="ARBA00022619"/>
    </source>
</evidence>
<comment type="catalytic activity">
    <reaction evidence="6 7">
        <text>(2S)-2-hydroxy-3-oxobutyl phosphate + 5-amino-6-(D-ribitylamino)uracil = 6,7-dimethyl-8-(1-D-ribityl)lumazine + phosphate + 2 H2O + H(+)</text>
        <dbReference type="Rhea" id="RHEA:26152"/>
        <dbReference type="ChEBI" id="CHEBI:15377"/>
        <dbReference type="ChEBI" id="CHEBI:15378"/>
        <dbReference type="ChEBI" id="CHEBI:15934"/>
        <dbReference type="ChEBI" id="CHEBI:43474"/>
        <dbReference type="ChEBI" id="CHEBI:58201"/>
        <dbReference type="ChEBI" id="CHEBI:58830"/>
        <dbReference type="EC" id="2.5.1.78"/>
    </reaction>
</comment>
<sequence>MAGQSHYTPPMPEFDAPVKVLIVVAPYYKEIADDLVAGARAALEAAGATHETIEVPGALEVPTAIQIVRRTADFDGFVALGCVIRGETTHYDTVCNDSSRAITLMGLDGACIGNGILTVETEAQAVARAGEQNKGGGAAVAALHLIALSRKWASATKGIGFATGRDVK</sequence>